<feature type="compositionally biased region" description="Low complexity" evidence="1">
    <location>
        <begin position="378"/>
        <end position="387"/>
    </location>
</feature>
<name>A0A0L0SNX7_ALLM3</name>
<organism evidence="2 3">
    <name type="scientific">Allomyces macrogynus (strain ATCC 38327)</name>
    <name type="common">Allomyces javanicus var. macrogynus</name>
    <dbReference type="NCBI Taxonomy" id="578462"/>
    <lineage>
        <taxon>Eukaryota</taxon>
        <taxon>Fungi</taxon>
        <taxon>Fungi incertae sedis</taxon>
        <taxon>Blastocladiomycota</taxon>
        <taxon>Blastocladiomycetes</taxon>
        <taxon>Blastocladiales</taxon>
        <taxon>Blastocladiaceae</taxon>
        <taxon>Allomyces</taxon>
    </lineage>
</organism>
<dbReference type="EMBL" id="GG745344">
    <property type="protein sequence ID" value="KNE64223.1"/>
    <property type="molecule type" value="Genomic_DNA"/>
</dbReference>
<keyword evidence="3" id="KW-1185">Reference proteome</keyword>
<feature type="compositionally biased region" description="Polar residues" evidence="1">
    <location>
        <begin position="364"/>
        <end position="377"/>
    </location>
</feature>
<protein>
    <submittedName>
        <fullName evidence="2">Uncharacterized protein</fullName>
    </submittedName>
</protein>
<gene>
    <name evidence="2" type="ORF">AMAG_09264</name>
</gene>
<reference evidence="2 3" key="1">
    <citation type="submission" date="2009-11" db="EMBL/GenBank/DDBJ databases">
        <title>Annotation of Allomyces macrogynus ATCC 38327.</title>
        <authorList>
            <consortium name="The Broad Institute Genome Sequencing Platform"/>
            <person name="Russ C."/>
            <person name="Cuomo C."/>
            <person name="Burger G."/>
            <person name="Gray M.W."/>
            <person name="Holland P.W.H."/>
            <person name="King N."/>
            <person name="Lang F.B.F."/>
            <person name="Roger A.J."/>
            <person name="Ruiz-Trillo I."/>
            <person name="Young S.K."/>
            <person name="Zeng Q."/>
            <person name="Gargeya S."/>
            <person name="Fitzgerald M."/>
            <person name="Haas B."/>
            <person name="Abouelleil A."/>
            <person name="Alvarado L."/>
            <person name="Arachchi H.M."/>
            <person name="Berlin A."/>
            <person name="Chapman S.B."/>
            <person name="Gearin G."/>
            <person name="Goldberg J."/>
            <person name="Griggs A."/>
            <person name="Gujja S."/>
            <person name="Hansen M."/>
            <person name="Heiman D."/>
            <person name="Howarth C."/>
            <person name="Larimer J."/>
            <person name="Lui A."/>
            <person name="MacDonald P.J.P."/>
            <person name="McCowen C."/>
            <person name="Montmayeur A."/>
            <person name="Murphy C."/>
            <person name="Neiman D."/>
            <person name="Pearson M."/>
            <person name="Priest M."/>
            <person name="Roberts A."/>
            <person name="Saif S."/>
            <person name="Shea T."/>
            <person name="Sisk P."/>
            <person name="Stolte C."/>
            <person name="Sykes S."/>
            <person name="Wortman J."/>
            <person name="Nusbaum C."/>
            <person name="Birren B."/>
        </authorList>
    </citation>
    <scope>NUCLEOTIDE SEQUENCE [LARGE SCALE GENOMIC DNA]</scope>
    <source>
        <strain evidence="2 3">ATCC 38327</strain>
    </source>
</reference>
<feature type="compositionally biased region" description="Pro residues" evidence="1">
    <location>
        <begin position="124"/>
        <end position="136"/>
    </location>
</feature>
<feature type="region of interest" description="Disordered" evidence="1">
    <location>
        <begin position="244"/>
        <end position="338"/>
    </location>
</feature>
<dbReference type="VEuPathDB" id="FungiDB:AMAG_09264"/>
<accession>A0A0L0SNX7</accession>
<feature type="region of interest" description="Disordered" evidence="1">
    <location>
        <begin position="359"/>
        <end position="394"/>
    </location>
</feature>
<feature type="compositionally biased region" description="Low complexity" evidence="1">
    <location>
        <begin position="252"/>
        <end position="284"/>
    </location>
</feature>
<feature type="compositionally biased region" description="Low complexity" evidence="1">
    <location>
        <begin position="107"/>
        <end position="123"/>
    </location>
</feature>
<evidence type="ECO:0000313" key="3">
    <source>
        <dbReference type="Proteomes" id="UP000054350"/>
    </source>
</evidence>
<dbReference type="OrthoDB" id="10581791at2759"/>
<evidence type="ECO:0000313" key="2">
    <source>
        <dbReference type="EMBL" id="KNE64223.1"/>
    </source>
</evidence>
<sequence>MSSPTGPTIPEPTSALSTAIGHHDPPHMTMPHDDGPFVTCLRPPRPPGLPGLAADDENDDATAAAPSSVPRMYTMTLTRKGTLRGPAGDDNDDDDPPPPPIIPCGISSTSDLAAADPAAASAPASPPPPTSPPPSTPSTTATLRKSILRSQTMARTPADPSRSPTPSTRIEFATIKSVGFRAQLVDVREISRTSVAVSDRSRASLDLFATAPRDPKTLFATAVVATDVSDTKDLAWAAVLAGGDGSGSATHGSSPPRGGSSPAGSAPRARSASAPVKPSRPVVVHMLDAAGDGDTVSPDAMSPNGARKRSVWKRFTDKFKPGSKAPGMKSSGSSSSTTGMHAVSVTFVNQSSSAANLKPGLATRSASSNGPVTSKTSAPLVPAAAAGASGGPGR</sequence>
<dbReference type="AlphaFoldDB" id="A0A0L0SNX7"/>
<dbReference type="Proteomes" id="UP000054350">
    <property type="component" value="Unassembled WGS sequence"/>
</dbReference>
<reference evidence="3" key="2">
    <citation type="submission" date="2009-11" db="EMBL/GenBank/DDBJ databases">
        <title>The Genome Sequence of Allomyces macrogynus strain ATCC 38327.</title>
        <authorList>
            <consortium name="The Broad Institute Genome Sequencing Platform"/>
            <person name="Russ C."/>
            <person name="Cuomo C."/>
            <person name="Shea T."/>
            <person name="Young S.K."/>
            <person name="Zeng Q."/>
            <person name="Koehrsen M."/>
            <person name="Haas B."/>
            <person name="Borodovsky M."/>
            <person name="Guigo R."/>
            <person name="Alvarado L."/>
            <person name="Berlin A."/>
            <person name="Borenstein D."/>
            <person name="Chen Z."/>
            <person name="Engels R."/>
            <person name="Freedman E."/>
            <person name="Gellesch M."/>
            <person name="Goldberg J."/>
            <person name="Griggs A."/>
            <person name="Gujja S."/>
            <person name="Heiman D."/>
            <person name="Hepburn T."/>
            <person name="Howarth C."/>
            <person name="Jen D."/>
            <person name="Larson L."/>
            <person name="Lewis B."/>
            <person name="Mehta T."/>
            <person name="Park D."/>
            <person name="Pearson M."/>
            <person name="Roberts A."/>
            <person name="Saif S."/>
            <person name="Shenoy N."/>
            <person name="Sisk P."/>
            <person name="Stolte C."/>
            <person name="Sykes S."/>
            <person name="Walk T."/>
            <person name="White J."/>
            <person name="Yandava C."/>
            <person name="Burger G."/>
            <person name="Gray M.W."/>
            <person name="Holland P.W.H."/>
            <person name="King N."/>
            <person name="Lang F.B.F."/>
            <person name="Roger A.J."/>
            <person name="Ruiz-Trillo I."/>
            <person name="Lander E."/>
            <person name="Nusbaum C."/>
        </authorList>
    </citation>
    <scope>NUCLEOTIDE SEQUENCE [LARGE SCALE GENOMIC DNA]</scope>
    <source>
        <strain evidence="3">ATCC 38327</strain>
    </source>
</reference>
<feature type="region of interest" description="Disordered" evidence="1">
    <location>
        <begin position="1"/>
        <end position="170"/>
    </location>
</feature>
<feature type="compositionally biased region" description="Low complexity" evidence="1">
    <location>
        <begin position="322"/>
        <end position="338"/>
    </location>
</feature>
<evidence type="ECO:0000256" key="1">
    <source>
        <dbReference type="SAM" id="MobiDB-lite"/>
    </source>
</evidence>
<proteinExistence type="predicted"/>
<feature type="compositionally biased region" description="Basic and acidic residues" evidence="1">
    <location>
        <begin position="21"/>
        <end position="35"/>
    </location>
</feature>